<feature type="domain" description="C2H2-type" evidence="11">
    <location>
        <begin position="364"/>
        <end position="392"/>
    </location>
</feature>
<gene>
    <name evidence="12" type="ORF">SPHA_28259</name>
</gene>
<dbReference type="PROSITE" id="PS50157">
    <property type="entry name" value="ZINC_FINGER_C2H2_2"/>
    <property type="match status" value="9"/>
</dbReference>
<dbReference type="SMART" id="SM00355">
    <property type="entry name" value="ZnF_C2H2"/>
    <property type="match status" value="9"/>
</dbReference>
<feature type="domain" description="C2H2-type" evidence="11">
    <location>
        <begin position="229"/>
        <end position="256"/>
    </location>
</feature>
<dbReference type="GO" id="GO:0000978">
    <property type="term" value="F:RNA polymerase II cis-regulatory region sequence-specific DNA binding"/>
    <property type="evidence" value="ECO:0007669"/>
    <property type="project" value="TreeGrafter"/>
</dbReference>
<keyword evidence="3" id="KW-0479">Metal-binding</keyword>
<keyword evidence="5 10" id="KW-0863">Zinc-finger</keyword>
<feature type="domain" description="C2H2-type" evidence="11">
    <location>
        <begin position="197"/>
        <end position="224"/>
    </location>
</feature>
<organism evidence="12 13">
    <name type="scientific">Acanthosepion pharaonis</name>
    <name type="common">Pharaoh cuttlefish</name>
    <name type="synonym">Sepia pharaonis</name>
    <dbReference type="NCBI Taxonomy" id="158019"/>
    <lineage>
        <taxon>Eukaryota</taxon>
        <taxon>Metazoa</taxon>
        <taxon>Spiralia</taxon>
        <taxon>Lophotrochozoa</taxon>
        <taxon>Mollusca</taxon>
        <taxon>Cephalopoda</taxon>
        <taxon>Coleoidea</taxon>
        <taxon>Decapodiformes</taxon>
        <taxon>Sepiida</taxon>
        <taxon>Sepiina</taxon>
        <taxon>Sepiidae</taxon>
        <taxon>Acanthosepion</taxon>
    </lineage>
</organism>
<evidence type="ECO:0000256" key="7">
    <source>
        <dbReference type="ARBA" id="ARBA00023015"/>
    </source>
</evidence>
<feature type="domain" description="C2H2-type" evidence="11">
    <location>
        <begin position="139"/>
        <end position="166"/>
    </location>
</feature>
<dbReference type="GO" id="GO:0005634">
    <property type="term" value="C:nucleus"/>
    <property type="evidence" value="ECO:0007669"/>
    <property type="project" value="UniProtKB-SubCell"/>
</dbReference>
<keyword evidence="4" id="KW-0677">Repeat</keyword>
<keyword evidence="7" id="KW-0805">Transcription regulation</keyword>
<dbReference type="EMBL" id="CAHIKZ030001112">
    <property type="protein sequence ID" value="CAE1253065.1"/>
    <property type="molecule type" value="Genomic_DNA"/>
</dbReference>
<comment type="subcellular location">
    <subcellularLocation>
        <location evidence="1">Nucleus</location>
    </subcellularLocation>
</comment>
<evidence type="ECO:0000256" key="8">
    <source>
        <dbReference type="ARBA" id="ARBA00023163"/>
    </source>
</evidence>
<dbReference type="Gene3D" id="3.30.160.60">
    <property type="entry name" value="Classic Zinc Finger"/>
    <property type="match status" value="7"/>
</dbReference>
<dbReference type="PANTHER" id="PTHR24390">
    <property type="entry name" value="ZINC FINGER PROTEIN"/>
    <property type="match status" value="1"/>
</dbReference>
<evidence type="ECO:0000313" key="12">
    <source>
        <dbReference type="EMBL" id="CAE1253065.1"/>
    </source>
</evidence>
<accession>A0A812C1T2</accession>
<dbReference type="SUPFAM" id="SSF57667">
    <property type="entry name" value="beta-beta-alpha zinc fingers"/>
    <property type="match status" value="5"/>
</dbReference>
<feature type="domain" description="C2H2-type" evidence="11">
    <location>
        <begin position="330"/>
        <end position="358"/>
    </location>
</feature>
<dbReference type="PROSITE" id="PS00028">
    <property type="entry name" value="ZINC_FINGER_C2H2_1"/>
    <property type="match status" value="9"/>
</dbReference>
<dbReference type="FunFam" id="3.30.160.60:FF:002349">
    <property type="entry name" value="Zinc finger and BTB domain-containing 40"/>
    <property type="match status" value="1"/>
</dbReference>
<dbReference type="OrthoDB" id="6077919at2759"/>
<evidence type="ECO:0000259" key="11">
    <source>
        <dbReference type="PROSITE" id="PS50157"/>
    </source>
</evidence>
<feature type="domain" description="C2H2-type" evidence="11">
    <location>
        <begin position="274"/>
        <end position="301"/>
    </location>
</feature>
<dbReference type="FunFam" id="3.30.160.60:FF:000630">
    <property type="entry name" value="Zinc finger protein 180"/>
    <property type="match status" value="1"/>
</dbReference>
<evidence type="ECO:0000256" key="4">
    <source>
        <dbReference type="ARBA" id="ARBA00022737"/>
    </source>
</evidence>
<dbReference type="GO" id="GO:0003700">
    <property type="term" value="F:DNA-binding transcription factor activity"/>
    <property type="evidence" value="ECO:0007669"/>
    <property type="project" value="TreeGrafter"/>
</dbReference>
<evidence type="ECO:0000313" key="13">
    <source>
        <dbReference type="Proteomes" id="UP000597762"/>
    </source>
</evidence>
<feature type="domain" description="C2H2-type" evidence="11">
    <location>
        <begin position="111"/>
        <end position="138"/>
    </location>
</feature>
<dbReference type="AlphaFoldDB" id="A0A812C1T2"/>
<sequence>MSIETPSATNIPVENVSDYTQYLSQVAEAVARTSGGTMTFVSQNNGLSLPQEQANLPHTVVFEHITEADAEHAVVAEAAAVLSPVNPGPTPPIHTATAEAVIKPPVGKGPYHCEICNKVFPKWNQLQRHIKTHDDDKPFRCTQCNDSFNVEDNLKLHMATHPQNHNRQPTCPECGKTFTRTASLKAHIILHIKEENLMCTECGDEFSLQSQLDRHMREHRQDQEGKRSYSCRQCTQEFPKMTLLREHMKQHYRIKSSLSHRSYKRNIDRSNFHHKCQHCGKSFQKPSQVLRHIRIHTGERPFDCKMCDKTFNQKGALQIHMTKHTGERPHMCDFCSATFSQKGNLRAHIRRVHSLTKDSNGPNFQCDECSCIFRKLGSLNAHISRSHSESAALPAQDEVQPLADSDKVINQIIELSGQSGAKDVNAQVRSIFFLS</sequence>
<feature type="domain" description="C2H2-type" evidence="11">
    <location>
        <begin position="302"/>
        <end position="329"/>
    </location>
</feature>
<dbReference type="GO" id="GO:0008270">
    <property type="term" value="F:zinc ion binding"/>
    <property type="evidence" value="ECO:0007669"/>
    <property type="project" value="UniProtKB-KW"/>
</dbReference>
<keyword evidence="6" id="KW-0862">Zinc</keyword>
<dbReference type="Pfam" id="PF13912">
    <property type="entry name" value="zf-C2H2_6"/>
    <property type="match status" value="2"/>
</dbReference>
<proteinExistence type="inferred from homology"/>
<feature type="domain" description="C2H2-type" evidence="11">
    <location>
        <begin position="169"/>
        <end position="196"/>
    </location>
</feature>
<dbReference type="FunFam" id="3.30.160.60:FF:000481">
    <property type="entry name" value="zinc finger protein 236"/>
    <property type="match status" value="1"/>
</dbReference>
<dbReference type="InterPro" id="IPR013087">
    <property type="entry name" value="Znf_C2H2_type"/>
</dbReference>
<dbReference type="FunFam" id="3.30.160.60:FF:000100">
    <property type="entry name" value="Zinc finger 45-like"/>
    <property type="match status" value="1"/>
</dbReference>
<comment type="similarity">
    <text evidence="2">Belongs to the krueppel C2H2-type zinc-finger protein family.</text>
</comment>
<keyword evidence="13" id="KW-1185">Reference proteome</keyword>
<dbReference type="PANTHER" id="PTHR24390:SF235">
    <property type="entry name" value="GH09339P-RELATED"/>
    <property type="match status" value="1"/>
</dbReference>
<dbReference type="InterPro" id="IPR036236">
    <property type="entry name" value="Znf_C2H2_sf"/>
</dbReference>
<protein>
    <submittedName>
        <fullName evidence="12">Zinc finger protein 236</fullName>
    </submittedName>
</protein>
<evidence type="ECO:0000256" key="10">
    <source>
        <dbReference type="PROSITE-ProRule" id="PRU00042"/>
    </source>
</evidence>
<dbReference type="Proteomes" id="UP000597762">
    <property type="component" value="Unassembled WGS sequence"/>
</dbReference>
<comment type="caution">
    <text evidence="12">The sequence shown here is derived from an EMBL/GenBank/DDBJ whole genome shotgun (WGS) entry which is preliminary data.</text>
</comment>
<name>A0A812C1T2_ACAPH</name>
<dbReference type="FunFam" id="3.30.160.60:FF:000193">
    <property type="entry name" value="Zinc finger protein 300"/>
    <property type="match status" value="1"/>
</dbReference>
<keyword evidence="8" id="KW-0804">Transcription</keyword>
<keyword evidence="9" id="KW-0539">Nucleus</keyword>
<reference evidence="12" key="1">
    <citation type="submission" date="2021-01" db="EMBL/GenBank/DDBJ databases">
        <authorList>
            <person name="Li R."/>
            <person name="Bekaert M."/>
        </authorList>
    </citation>
    <scope>NUCLEOTIDE SEQUENCE</scope>
    <source>
        <strain evidence="12">Farmed</strain>
    </source>
</reference>
<evidence type="ECO:0000256" key="6">
    <source>
        <dbReference type="ARBA" id="ARBA00022833"/>
    </source>
</evidence>
<evidence type="ECO:0000256" key="5">
    <source>
        <dbReference type="ARBA" id="ARBA00022771"/>
    </source>
</evidence>
<evidence type="ECO:0000256" key="9">
    <source>
        <dbReference type="ARBA" id="ARBA00023242"/>
    </source>
</evidence>
<dbReference type="Pfam" id="PF00096">
    <property type="entry name" value="zf-C2H2"/>
    <property type="match status" value="7"/>
</dbReference>
<evidence type="ECO:0000256" key="3">
    <source>
        <dbReference type="ARBA" id="ARBA00022723"/>
    </source>
</evidence>
<evidence type="ECO:0000256" key="1">
    <source>
        <dbReference type="ARBA" id="ARBA00004123"/>
    </source>
</evidence>
<evidence type="ECO:0000256" key="2">
    <source>
        <dbReference type="ARBA" id="ARBA00006991"/>
    </source>
</evidence>
<dbReference type="GO" id="GO:0006357">
    <property type="term" value="P:regulation of transcription by RNA polymerase II"/>
    <property type="evidence" value="ECO:0007669"/>
    <property type="project" value="TreeGrafter"/>
</dbReference>